<comment type="caution">
    <text evidence="9">The sequence shown here is derived from an EMBL/GenBank/DDBJ whole genome shotgun (WGS) entry which is preliminary data.</text>
</comment>
<evidence type="ECO:0000256" key="5">
    <source>
        <dbReference type="ARBA" id="ARBA00022989"/>
    </source>
</evidence>
<dbReference type="InterPro" id="IPR051393">
    <property type="entry name" value="ABC_transporter_permease"/>
</dbReference>
<reference evidence="9 10" key="1">
    <citation type="submission" date="2019-06" db="EMBL/GenBank/DDBJ databases">
        <title>Draft Genome Sequence of Candidatus Phytoplasma pini-Related Strain MDPP: A Resource for Comparative Genomics of Gymnosperm-infecting Phytoplasmas.</title>
        <authorList>
            <person name="Cai W."/>
            <person name="Costanzo S."/>
            <person name="Shao J."/>
            <person name="Zhao Y."/>
            <person name="Davis R."/>
        </authorList>
    </citation>
    <scope>NUCLEOTIDE SEQUENCE [LARGE SCALE GENOMIC DNA]</scope>
    <source>
        <strain evidence="9 10">MDPP</strain>
    </source>
</reference>
<dbReference type="InterPro" id="IPR000515">
    <property type="entry name" value="MetI-like"/>
</dbReference>
<dbReference type="CDD" id="cd06261">
    <property type="entry name" value="TM_PBP2"/>
    <property type="match status" value="1"/>
</dbReference>
<evidence type="ECO:0000313" key="10">
    <source>
        <dbReference type="Proteomes" id="UP000320078"/>
    </source>
</evidence>
<keyword evidence="2 7" id="KW-0813">Transport</keyword>
<dbReference type="EMBL" id="VIAE01000001">
    <property type="protein sequence ID" value="TVY12452.1"/>
    <property type="molecule type" value="Genomic_DNA"/>
</dbReference>
<keyword evidence="5 7" id="KW-1133">Transmembrane helix</keyword>
<evidence type="ECO:0000256" key="4">
    <source>
        <dbReference type="ARBA" id="ARBA00022692"/>
    </source>
</evidence>
<dbReference type="InterPro" id="IPR035906">
    <property type="entry name" value="MetI-like_sf"/>
</dbReference>
<accession>A0A559KJZ5</accession>
<protein>
    <submittedName>
        <fullName evidence="9">Maltose transport system permease protein MalF</fullName>
    </submittedName>
</protein>
<proteinExistence type="inferred from homology"/>
<feature type="transmembrane region" description="Helical" evidence="7">
    <location>
        <begin position="12"/>
        <end position="32"/>
    </location>
</feature>
<feature type="domain" description="ABC transmembrane type-1" evidence="8">
    <location>
        <begin position="74"/>
        <end position="301"/>
    </location>
</feature>
<keyword evidence="6 7" id="KW-0472">Membrane</keyword>
<keyword evidence="3" id="KW-1003">Cell membrane</keyword>
<dbReference type="GO" id="GO:0055085">
    <property type="term" value="P:transmembrane transport"/>
    <property type="evidence" value="ECO:0007669"/>
    <property type="project" value="InterPro"/>
</dbReference>
<keyword evidence="4 7" id="KW-0812">Transmembrane</keyword>
<dbReference type="Pfam" id="PF00528">
    <property type="entry name" value="BPD_transp_1"/>
    <property type="match status" value="1"/>
</dbReference>
<gene>
    <name evidence="9" type="primary">malF</name>
    <name evidence="9" type="ORF">MDPP_0068</name>
</gene>
<dbReference type="OrthoDB" id="42615at2"/>
<evidence type="ECO:0000313" key="9">
    <source>
        <dbReference type="EMBL" id="TVY12452.1"/>
    </source>
</evidence>
<dbReference type="PROSITE" id="PS50928">
    <property type="entry name" value="ABC_TM1"/>
    <property type="match status" value="1"/>
</dbReference>
<keyword evidence="10" id="KW-1185">Reference proteome</keyword>
<sequence length="311" mass="36233">MFEIVGHKNNKHWYYLLPSLIILTIFTFYPLTKNFLISFNSSYDKFNDTFELKSFFSLMSYKMIFQDLYFKISIVNTLILVLFIVPISLTISLIIALILNSIKNLFFKNFFKTFFFLPLISNVVVMGMVFSVFFYYNNGIFTDKPEGLFNYFLSIFGIKSRNWVGFSAPSSHKFFALIFYNTWSRISFKVFVFVLALQNINKSYYDAAKVDGTSKWRIFTKITLPLLIPVIFYQFVIEILAVFKEYESIIGVLGQDADPQMQTIVMYIYNQLSSSSINSYSKGAAASIVLFFISVLFIAISFYISKKKINY</sequence>
<evidence type="ECO:0000256" key="3">
    <source>
        <dbReference type="ARBA" id="ARBA00022475"/>
    </source>
</evidence>
<feature type="transmembrane region" description="Helical" evidence="7">
    <location>
        <begin position="174"/>
        <end position="197"/>
    </location>
</feature>
<comment type="similarity">
    <text evidence="7">Belongs to the binding-protein-dependent transport system permease family.</text>
</comment>
<name>A0A559KJZ5_9MOLU</name>
<evidence type="ECO:0000256" key="6">
    <source>
        <dbReference type="ARBA" id="ARBA00023136"/>
    </source>
</evidence>
<dbReference type="SUPFAM" id="SSF161098">
    <property type="entry name" value="MetI-like"/>
    <property type="match status" value="1"/>
</dbReference>
<feature type="transmembrane region" description="Helical" evidence="7">
    <location>
        <begin position="284"/>
        <end position="304"/>
    </location>
</feature>
<evidence type="ECO:0000259" key="8">
    <source>
        <dbReference type="PROSITE" id="PS50928"/>
    </source>
</evidence>
<organism evidence="9 10">
    <name type="scientific">Candidatus Phytoplasma pini</name>
    <dbReference type="NCBI Taxonomy" id="267362"/>
    <lineage>
        <taxon>Bacteria</taxon>
        <taxon>Bacillati</taxon>
        <taxon>Mycoplasmatota</taxon>
        <taxon>Mollicutes</taxon>
        <taxon>Acholeplasmatales</taxon>
        <taxon>Acholeplasmataceae</taxon>
        <taxon>Candidatus Phytoplasma</taxon>
    </lineage>
</organism>
<dbReference type="GO" id="GO:0005886">
    <property type="term" value="C:plasma membrane"/>
    <property type="evidence" value="ECO:0007669"/>
    <property type="project" value="UniProtKB-SubCell"/>
</dbReference>
<evidence type="ECO:0000256" key="2">
    <source>
        <dbReference type="ARBA" id="ARBA00022448"/>
    </source>
</evidence>
<dbReference type="AlphaFoldDB" id="A0A559KJZ5"/>
<dbReference type="PANTHER" id="PTHR30193:SF37">
    <property type="entry name" value="INNER MEMBRANE ABC TRANSPORTER PERMEASE PROTEIN YCJO"/>
    <property type="match status" value="1"/>
</dbReference>
<evidence type="ECO:0000256" key="7">
    <source>
        <dbReference type="RuleBase" id="RU363032"/>
    </source>
</evidence>
<comment type="subcellular location">
    <subcellularLocation>
        <location evidence="1 7">Cell membrane</location>
        <topology evidence="1 7">Multi-pass membrane protein</topology>
    </subcellularLocation>
</comment>
<dbReference type="Gene3D" id="1.10.3720.10">
    <property type="entry name" value="MetI-like"/>
    <property type="match status" value="1"/>
</dbReference>
<dbReference type="Proteomes" id="UP000320078">
    <property type="component" value="Unassembled WGS sequence"/>
</dbReference>
<dbReference type="PANTHER" id="PTHR30193">
    <property type="entry name" value="ABC TRANSPORTER PERMEASE PROTEIN"/>
    <property type="match status" value="1"/>
</dbReference>
<feature type="transmembrane region" description="Helical" evidence="7">
    <location>
        <begin position="114"/>
        <end position="136"/>
    </location>
</feature>
<evidence type="ECO:0000256" key="1">
    <source>
        <dbReference type="ARBA" id="ARBA00004651"/>
    </source>
</evidence>
<feature type="transmembrane region" description="Helical" evidence="7">
    <location>
        <begin position="218"/>
        <end position="243"/>
    </location>
</feature>
<feature type="transmembrane region" description="Helical" evidence="7">
    <location>
        <begin position="77"/>
        <end position="102"/>
    </location>
</feature>
<dbReference type="RefSeq" id="WP_144658220.1">
    <property type="nucleotide sequence ID" value="NZ_VIAE01000001.1"/>
</dbReference>